<accession>A0ABX3HSB2</accession>
<feature type="transmembrane region" description="Helical" evidence="1">
    <location>
        <begin position="61"/>
        <end position="79"/>
    </location>
</feature>
<keyword evidence="1" id="KW-0472">Membrane</keyword>
<comment type="caution">
    <text evidence="2">The sequence shown here is derived from an EMBL/GenBank/DDBJ whole genome shotgun (WGS) entry which is preliminary data.</text>
</comment>
<evidence type="ECO:0000313" key="3">
    <source>
        <dbReference type="Proteomes" id="UP000187313"/>
    </source>
</evidence>
<reference evidence="2 3" key="1">
    <citation type="submission" date="2016-10" db="EMBL/GenBank/DDBJ databases">
        <title>Paenibacillus species isolates.</title>
        <authorList>
            <person name="Beno S.M."/>
        </authorList>
    </citation>
    <scope>NUCLEOTIDE SEQUENCE [LARGE SCALE GENOMIC DNA]</scope>
    <source>
        <strain evidence="2 3">FSL R5-0923</strain>
    </source>
</reference>
<dbReference type="InterPro" id="IPR036259">
    <property type="entry name" value="MFS_trans_sf"/>
</dbReference>
<keyword evidence="1" id="KW-0812">Transmembrane</keyword>
<organism evidence="2 3">
    <name type="scientific">Paenibacillus odorifer</name>
    <dbReference type="NCBI Taxonomy" id="189426"/>
    <lineage>
        <taxon>Bacteria</taxon>
        <taxon>Bacillati</taxon>
        <taxon>Bacillota</taxon>
        <taxon>Bacilli</taxon>
        <taxon>Bacillales</taxon>
        <taxon>Paenibacillaceae</taxon>
        <taxon>Paenibacillus</taxon>
    </lineage>
</organism>
<dbReference type="EMBL" id="MPTD01000004">
    <property type="protein sequence ID" value="OMD53901.1"/>
    <property type="molecule type" value="Genomic_DNA"/>
</dbReference>
<keyword evidence="3" id="KW-1185">Reference proteome</keyword>
<evidence type="ECO:0000256" key="1">
    <source>
        <dbReference type="SAM" id="Phobius"/>
    </source>
</evidence>
<feature type="transmembrane region" description="Helical" evidence="1">
    <location>
        <begin position="22"/>
        <end position="49"/>
    </location>
</feature>
<feature type="transmembrane region" description="Helical" evidence="1">
    <location>
        <begin position="85"/>
        <end position="102"/>
    </location>
</feature>
<dbReference type="RefSeq" id="WP_076298640.1">
    <property type="nucleotide sequence ID" value="NZ_MPTD01000004.1"/>
</dbReference>
<evidence type="ECO:0000313" key="2">
    <source>
        <dbReference type="EMBL" id="OMD53901.1"/>
    </source>
</evidence>
<dbReference type="Proteomes" id="UP000187313">
    <property type="component" value="Unassembled WGS sequence"/>
</dbReference>
<proteinExistence type="predicted"/>
<name>A0ABX3HSB2_9BACL</name>
<evidence type="ECO:0008006" key="4">
    <source>
        <dbReference type="Google" id="ProtNLM"/>
    </source>
</evidence>
<protein>
    <recommendedName>
        <fullName evidence="4">Major facilitator superfamily (MFS) profile domain-containing protein</fullName>
    </recommendedName>
</protein>
<keyword evidence="1" id="KW-1133">Transmembrane helix</keyword>
<sequence>MVQLIALYILMPNLPNLTAVTIVYLIISAVLGIIFPLVMGALTFLNVSIRGTISGLANSTMNGPHALGAWLAGLLYAQYGGYPSSDLFAVVCLALSLDCFLYRNSK</sequence>
<gene>
    <name evidence="2" type="ORF">BSK51_06745</name>
</gene>
<dbReference type="SUPFAM" id="SSF103473">
    <property type="entry name" value="MFS general substrate transporter"/>
    <property type="match status" value="1"/>
</dbReference>